<dbReference type="Proteomes" id="UP000479710">
    <property type="component" value="Unassembled WGS sequence"/>
</dbReference>
<accession>A0A6G1CBD7</accession>
<sequence>MVATRLRAPEGVVGMKEDVEEHTAAEVGEGQWSAQRSTLLRWLSVRWRTFGATGEEAASLVVVNVVN</sequence>
<evidence type="ECO:0000313" key="2">
    <source>
        <dbReference type="Proteomes" id="UP000479710"/>
    </source>
</evidence>
<reference evidence="1 2" key="1">
    <citation type="submission" date="2019-11" db="EMBL/GenBank/DDBJ databases">
        <title>Whole genome sequence of Oryza granulata.</title>
        <authorList>
            <person name="Li W."/>
        </authorList>
    </citation>
    <scope>NUCLEOTIDE SEQUENCE [LARGE SCALE GENOMIC DNA]</scope>
    <source>
        <strain evidence="2">cv. Menghai</strain>
        <tissue evidence="1">Leaf</tissue>
    </source>
</reference>
<dbReference type="AlphaFoldDB" id="A0A6G1CBD7"/>
<organism evidence="1 2">
    <name type="scientific">Oryza meyeriana var. granulata</name>
    <dbReference type="NCBI Taxonomy" id="110450"/>
    <lineage>
        <taxon>Eukaryota</taxon>
        <taxon>Viridiplantae</taxon>
        <taxon>Streptophyta</taxon>
        <taxon>Embryophyta</taxon>
        <taxon>Tracheophyta</taxon>
        <taxon>Spermatophyta</taxon>
        <taxon>Magnoliopsida</taxon>
        <taxon>Liliopsida</taxon>
        <taxon>Poales</taxon>
        <taxon>Poaceae</taxon>
        <taxon>BOP clade</taxon>
        <taxon>Oryzoideae</taxon>
        <taxon>Oryzeae</taxon>
        <taxon>Oryzinae</taxon>
        <taxon>Oryza</taxon>
        <taxon>Oryza meyeriana</taxon>
    </lineage>
</organism>
<keyword evidence="2" id="KW-1185">Reference proteome</keyword>
<dbReference type="EMBL" id="SPHZ02000010">
    <property type="protein sequence ID" value="KAF0897426.1"/>
    <property type="molecule type" value="Genomic_DNA"/>
</dbReference>
<protein>
    <submittedName>
        <fullName evidence="1">Uncharacterized protein</fullName>
    </submittedName>
</protein>
<evidence type="ECO:0000313" key="1">
    <source>
        <dbReference type="EMBL" id="KAF0897426.1"/>
    </source>
</evidence>
<comment type="caution">
    <text evidence="1">The sequence shown here is derived from an EMBL/GenBank/DDBJ whole genome shotgun (WGS) entry which is preliminary data.</text>
</comment>
<proteinExistence type="predicted"/>
<name>A0A6G1CBD7_9ORYZ</name>
<gene>
    <name evidence="1" type="ORF">E2562_037204</name>
</gene>